<dbReference type="PANTHER" id="PTHR46111">
    <property type="entry name" value="RIBOSOMAL RNA SMALL SUBUNIT METHYLTRANSFERASE I"/>
    <property type="match status" value="1"/>
</dbReference>
<evidence type="ECO:0000256" key="4">
    <source>
        <dbReference type="ARBA" id="ARBA00022679"/>
    </source>
</evidence>
<keyword evidence="3 6" id="KW-0489">Methyltransferase</keyword>
<proteinExistence type="inferred from homology"/>
<dbReference type="Gene3D" id="3.30.950.10">
    <property type="entry name" value="Methyltransferase, Cobalt-precorrin-4 Transmethylase, Domain 2"/>
    <property type="match status" value="1"/>
</dbReference>
<dbReference type="InterPro" id="IPR000878">
    <property type="entry name" value="4pyrrol_Mease"/>
</dbReference>
<dbReference type="PANTHER" id="PTHR46111:SF1">
    <property type="entry name" value="RIBOSOMAL RNA SMALL SUBUNIT METHYLTRANSFERASE I"/>
    <property type="match status" value="1"/>
</dbReference>
<keyword evidence="1 6" id="KW-0963">Cytoplasm</keyword>
<dbReference type="AlphaFoldDB" id="A0A4R3K233"/>
<name>A0A4R3K233_9FIRM</name>
<dbReference type="OrthoDB" id="9809084at2"/>
<dbReference type="HAMAP" id="MF_01877">
    <property type="entry name" value="16SrRNA_methyltr_I"/>
    <property type="match status" value="1"/>
</dbReference>
<organism evidence="8 9">
    <name type="scientific">Pectinatus cerevisiiphilus</name>
    <dbReference type="NCBI Taxonomy" id="86956"/>
    <lineage>
        <taxon>Bacteria</taxon>
        <taxon>Bacillati</taxon>
        <taxon>Bacillota</taxon>
        <taxon>Negativicutes</taxon>
        <taxon>Selenomonadales</taxon>
        <taxon>Selenomonadaceae</taxon>
        <taxon>Pectinatus</taxon>
    </lineage>
</organism>
<sequence length="284" mass="31706">MENNKRGTLYLVGTPIGNLDDMTFRAVKILEEVELIAAEDTRHTRQLMAHFNIHTSLTSYHEHNKFIKGPKLIEKLLGGTDIAVVSDAGLPGIADPGSNLVELAIKENIKVSPIPGANAGLSALISSGLDTVQFSFVGFLPKKAMKRREVLAEVKKRRDTLIFYETPHRLTSILPELIDSLGSERRITVCRELTKKFEQFVRGTLEEINEYFSSVEPRGEFVLIVEGCNTDAVDSAVKDMLPEEYVRNLISEGMVKKEAIKKAAKDLHLSRRDVYNAVLKADQE</sequence>
<dbReference type="FunFam" id="3.30.950.10:FF:000002">
    <property type="entry name" value="Ribosomal RNA small subunit methyltransferase I"/>
    <property type="match status" value="1"/>
</dbReference>
<dbReference type="CDD" id="cd11648">
    <property type="entry name" value="RsmI"/>
    <property type="match status" value="1"/>
</dbReference>
<dbReference type="InterPro" id="IPR035996">
    <property type="entry name" value="4pyrrol_Methylase_sf"/>
</dbReference>
<comment type="catalytic activity">
    <reaction evidence="6">
        <text>cytidine(1402) in 16S rRNA + S-adenosyl-L-methionine = 2'-O-methylcytidine(1402) in 16S rRNA + S-adenosyl-L-homocysteine + H(+)</text>
        <dbReference type="Rhea" id="RHEA:42924"/>
        <dbReference type="Rhea" id="RHEA-COMP:10285"/>
        <dbReference type="Rhea" id="RHEA-COMP:10286"/>
        <dbReference type="ChEBI" id="CHEBI:15378"/>
        <dbReference type="ChEBI" id="CHEBI:57856"/>
        <dbReference type="ChEBI" id="CHEBI:59789"/>
        <dbReference type="ChEBI" id="CHEBI:74495"/>
        <dbReference type="ChEBI" id="CHEBI:82748"/>
        <dbReference type="EC" id="2.1.1.198"/>
    </reaction>
</comment>
<dbReference type="EMBL" id="SMAA01000024">
    <property type="protein sequence ID" value="TCS76170.1"/>
    <property type="molecule type" value="Genomic_DNA"/>
</dbReference>
<gene>
    <name evidence="6" type="primary">rsmI</name>
    <name evidence="8" type="ORF">EDC37_12416</name>
</gene>
<evidence type="ECO:0000259" key="7">
    <source>
        <dbReference type="Pfam" id="PF00590"/>
    </source>
</evidence>
<dbReference type="InterPro" id="IPR014776">
    <property type="entry name" value="4pyrrole_Mease_sub2"/>
</dbReference>
<dbReference type="Pfam" id="PF00590">
    <property type="entry name" value="TP_methylase"/>
    <property type="match status" value="1"/>
</dbReference>
<evidence type="ECO:0000256" key="5">
    <source>
        <dbReference type="ARBA" id="ARBA00022691"/>
    </source>
</evidence>
<keyword evidence="5 6" id="KW-0949">S-adenosyl-L-methionine</keyword>
<comment type="caution">
    <text evidence="8">The sequence shown here is derived from an EMBL/GenBank/DDBJ whole genome shotgun (WGS) entry which is preliminary data.</text>
</comment>
<evidence type="ECO:0000256" key="6">
    <source>
        <dbReference type="HAMAP-Rule" id="MF_01877"/>
    </source>
</evidence>
<dbReference type="NCBIfam" id="TIGR00096">
    <property type="entry name" value="16S rRNA (cytidine(1402)-2'-O)-methyltransferase"/>
    <property type="match status" value="1"/>
</dbReference>
<dbReference type="Proteomes" id="UP000295188">
    <property type="component" value="Unassembled WGS sequence"/>
</dbReference>
<dbReference type="GO" id="GO:0005737">
    <property type="term" value="C:cytoplasm"/>
    <property type="evidence" value="ECO:0007669"/>
    <property type="project" value="UniProtKB-SubCell"/>
</dbReference>
<dbReference type="PIRSF" id="PIRSF005917">
    <property type="entry name" value="MTase_YraL"/>
    <property type="match status" value="1"/>
</dbReference>
<comment type="subcellular location">
    <subcellularLocation>
        <location evidence="6">Cytoplasm</location>
    </subcellularLocation>
</comment>
<keyword evidence="2 6" id="KW-0698">rRNA processing</keyword>
<dbReference type="GO" id="GO:0070677">
    <property type="term" value="F:rRNA (cytosine-2'-O-)-methyltransferase activity"/>
    <property type="evidence" value="ECO:0007669"/>
    <property type="project" value="UniProtKB-UniRule"/>
</dbReference>
<dbReference type="FunFam" id="3.40.1010.10:FF:000007">
    <property type="entry name" value="Ribosomal RNA small subunit methyltransferase I"/>
    <property type="match status" value="1"/>
</dbReference>
<evidence type="ECO:0000256" key="2">
    <source>
        <dbReference type="ARBA" id="ARBA00022552"/>
    </source>
</evidence>
<dbReference type="EC" id="2.1.1.198" evidence="6"/>
<keyword evidence="4 6" id="KW-0808">Transferase</keyword>
<feature type="domain" description="Tetrapyrrole methylase" evidence="7">
    <location>
        <begin position="8"/>
        <end position="208"/>
    </location>
</feature>
<protein>
    <recommendedName>
        <fullName evidence="6">Ribosomal RNA small subunit methyltransferase I</fullName>
        <ecNumber evidence="6">2.1.1.198</ecNumber>
    </recommendedName>
    <alternativeName>
        <fullName evidence="6">16S rRNA 2'-O-ribose C1402 methyltransferase</fullName>
    </alternativeName>
    <alternativeName>
        <fullName evidence="6">rRNA (cytidine-2'-O-)-methyltransferase RsmI</fullName>
    </alternativeName>
</protein>
<dbReference type="RefSeq" id="WP_132551463.1">
    <property type="nucleotide sequence ID" value="NZ_SMAA01000024.1"/>
</dbReference>
<keyword evidence="9" id="KW-1185">Reference proteome</keyword>
<dbReference type="Gene3D" id="3.40.1010.10">
    <property type="entry name" value="Cobalt-precorrin-4 Transmethylase, Domain 1"/>
    <property type="match status" value="1"/>
</dbReference>
<reference evidence="8 9" key="1">
    <citation type="submission" date="2019-03" db="EMBL/GenBank/DDBJ databases">
        <title>Genomic Encyclopedia of Type Strains, Phase IV (KMG-IV): sequencing the most valuable type-strain genomes for metagenomic binning, comparative biology and taxonomic classification.</title>
        <authorList>
            <person name="Goeker M."/>
        </authorList>
    </citation>
    <scope>NUCLEOTIDE SEQUENCE [LARGE SCALE GENOMIC DNA]</scope>
    <source>
        <strain evidence="8 9">DSM 20467</strain>
    </source>
</reference>
<accession>A0A4R3K233</accession>
<dbReference type="InterPro" id="IPR008189">
    <property type="entry name" value="rRNA_ssu_MeTfrase_I"/>
</dbReference>
<evidence type="ECO:0000256" key="1">
    <source>
        <dbReference type="ARBA" id="ARBA00022490"/>
    </source>
</evidence>
<evidence type="ECO:0000313" key="8">
    <source>
        <dbReference type="EMBL" id="TCS76170.1"/>
    </source>
</evidence>
<evidence type="ECO:0000256" key="3">
    <source>
        <dbReference type="ARBA" id="ARBA00022603"/>
    </source>
</evidence>
<dbReference type="InterPro" id="IPR014777">
    <property type="entry name" value="4pyrrole_Mease_sub1"/>
</dbReference>
<comment type="function">
    <text evidence="6">Catalyzes the 2'-O-methylation of the ribose of cytidine 1402 (C1402) in 16S rRNA.</text>
</comment>
<comment type="similarity">
    <text evidence="6">Belongs to the methyltransferase superfamily. RsmI family.</text>
</comment>
<dbReference type="SUPFAM" id="SSF53790">
    <property type="entry name" value="Tetrapyrrole methylase"/>
    <property type="match status" value="1"/>
</dbReference>
<evidence type="ECO:0000313" key="9">
    <source>
        <dbReference type="Proteomes" id="UP000295188"/>
    </source>
</evidence>